<evidence type="ECO:0000313" key="2">
    <source>
        <dbReference type="EMBL" id="MBV2130282.1"/>
    </source>
</evidence>
<evidence type="ECO:0000256" key="1">
    <source>
        <dbReference type="SAM" id="SignalP"/>
    </source>
</evidence>
<feature type="chain" id="PRO_5047054250" evidence="1">
    <location>
        <begin position="26"/>
        <end position="89"/>
    </location>
</feature>
<proteinExistence type="predicted"/>
<reference evidence="2 3" key="1">
    <citation type="submission" date="2021-06" db="EMBL/GenBank/DDBJ databases">
        <title>Rheinheimera indica sp. nov., isolated from deep-sea sediment.</title>
        <authorList>
            <person name="Wang Z."/>
            <person name="Zhang X.-Y."/>
        </authorList>
    </citation>
    <scope>NUCLEOTIDE SEQUENCE [LARGE SCALE GENOMIC DNA]</scope>
    <source>
        <strain evidence="2 3">SM2107</strain>
    </source>
</reference>
<feature type="signal peptide" evidence="1">
    <location>
        <begin position="1"/>
        <end position="25"/>
    </location>
</feature>
<organism evidence="2 3">
    <name type="scientific">Arsukibacterium indicum</name>
    <dbReference type="NCBI Taxonomy" id="2848612"/>
    <lineage>
        <taxon>Bacteria</taxon>
        <taxon>Pseudomonadati</taxon>
        <taxon>Pseudomonadota</taxon>
        <taxon>Gammaproteobacteria</taxon>
        <taxon>Chromatiales</taxon>
        <taxon>Chromatiaceae</taxon>
        <taxon>Arsukibacterium</taxon>
    </lineage>
</organism>
<sequence length="89" mass="9752">MKNLTTKFTRVIIVSALFASSALMAEETQQPVTVQPVTVTQLQYEVAKEITEVKASLVQDLQHQLTNSIKQQVNSAVNNIADSVKALLP</sequence>
<comment type="caution">
    <text evidence="2">The sequence shown here is derived from an EMBL/GenBank/DDBJ whole genome shotgun (WGS) entry which is preliminary data.</text>
</comment>
<accession>A0ABS6MN90</accession>
<name>A0ABS6MN90_9GAMM</name>
<evidence type="ECO:0000313" key="3">
    <source>
        <dbReference type="Proteomes" id="UP000704611"/>
    </source>
</evidence>
<keyword evidence="3" id="KW-1185">Reference proteome</keyword>
<dbReference type="EMBL" id="JAHRID010000007">
    <property type="protein sequence ID" value="MBV2130282.1"/>
    <property type="molecule type" value="Genomic_DNA"/>
</dbReference>
<gene>
    <name evidence="2" type="ORF">KQY15_14400</name>
</gene>
<dbReference type="RefSeq" id="WP_217670363.1">
    <property type="nucleotide sequence ID" value="NZ_JAHRID010000007.1"/>
</dbReference>
<keyword evidence="1" id="KW-0732">Signal</keyword>
<dbReference type="Proteomes" id="UP000704611">
    <property type="component" value="Unassembled WGS sequence"/>
</dbReference>
<protein>
    <submittedName>
        <fullName evidence="2">Uncharacterized protein</fullName>
    </submittedName>
</protein>